<dbReference type="Proteomes" id="UP001596492">
    <property type="component" value="Unassembled WGS sequence"/>
</dbReference>
<sequence>MTTPRQMDAFLIGWERALRGVQMCLAASFDTLEIRYAIEQSLGYLCDALELAEAQCFSNLEEHNVYDLTLPETFTTLSPLLREALARRIEHVASSATRDTLKERIKNAATSSCDLIEEGAISSRFLAHILALAAGNCILEGEPTKIRERRKVHPLTAKLIVLNALEHALENDFVSEECTL</sequence>
<organism evidence="1 2">
    <name type="scientific">Hirschia litorea</name>
    <dbReference type="NCBI Taxonomy" id="1199156"/>
    <lineage>
        <taxon>Bacteria</taxon>
        <taxon>Pseudomonadati</taxon>
        <taxon>Pseudomonadota</taxon>
        <taxon>Alphaproteobacteria</taxon>
        <taxon>Hyphomonadales</taxon>
        <taxon>Hyphomonadaceae</taxon>
        <taxon>Hirschia</taxon>
    </lineage>
</organism>
<protein>
    <submittedName>
        <fullName evidence="1">Uncharacterized protein</fullName>
    </submittedName>
</protein>
<comment type="caution">
    <text evidence="1">The sequence shown here is derived from an EMBL/GenBank/DDBJ whole genome shotgun (WGS) entry which is preliminary data.</text>
</comment>
<name>A0ABW2IH34_9PROT</name>
<keyword evidence="2" id="KW-1185">Reference proteome</keyword>
<proteinExistence type="predicted"/>
<evidence type="ECO:0000313" key="2">
    <source>
        <dbReference type="Proteomes" id="UP001596492"/>
    </source>
</evidence>
<dbReference type="EMBL" id="JBHTBR010000002">
    <property type="protein sequence ID" value="MFC7290408.1"/>
    <property type="molecule type" value="Genomic_DNA"/>
</dbReference>
<accession>A0ABW2IH34</accession>
<dbReference type="RefSeq" id="WP_382165276.1">
    <property type="nucleotide sequence ID" value="NZ_JBHTBR010000002.1"/>
</dbReference>
<reference evidence="2" key="1">
    <citation type="journal article" date="2019" name="Int. J. Syst. Evol. Microbiol.">
        <title>The Global Catalogue of Microorganisms (GCM) 10K type strain sequencing project: providing services to taxonomists for standard genome sequencing and annotation.</title>
        <authorList>
            <consortium name="The Broad Institute Genomics Platform"/>
            <consortium name="The Broad Institute Genome Sequencing Center for Infectious Disease"/>
            <person name="Wu L."/>
            <person name="Ma J."/>
        </authorList>
    </citation>
    <scope>NUCLEOTIDE SEQUENCE [LARGE SCALE GENOMIC DNA]</scope>
    <source>
        <strain evidence="2">CCUG 51308</strain>
    </source>
</reference>
<gene>
    <name evidence="1" type="ORF">ACFQS8_02170</name>
</gene>
<evidence type="ECO:0000313" key="1">
    <source>
        <dbReference type="EMBL" id="MFC7290408.1"/>
    </source>
</evidence>